<dbReference type="EMBL" id="BPLR01004247">
    <property type="protein sequence ID" value="GIX93437.1"/>
    <property type="molecule type" value="Genomic_DNA"/>
</dbReference>
<dbReference type="Proteomes" id="UP001054945">
    <property type="component" value="Unassembled WGS sequence"/>
</dbReference>
<reference evidence="1 2" key="1">
    <citation type="submission" date="2021-06" db="EMBL/GenBank/DDBJ databases">
        <title>Caerostris extrusa draft genome.</title>
        <authorList>
            <person name="Kono N."/>
            <person name="Arakawa K."/>
        </authorList>
    </citation>
    <scope>NUCLEOTIDE SEQUENCE [LARGE SCALE GENOMIC DNA]</scope>
</reference>
<evidence type="ECO:0000313" key="2">
    <source>
        <dbReference type="Proteomes" id="UP001054945"/>
    </source>
</evidence>
<protein>
    <submittedName>
        <fullName evidence="1">Uncharacterized protein</fullName>
    </submittedName>
</protein>
<sequence length="101" mass="11917">MKSTNHNINTRNSVLFQWNRFRILARSTINVNLKEIVLNCTKRRVNRSGFKTRSLNENGVAERRFLEERKQVVKRIIENDFIRHTLPSAHSLIPQINALSF</sequence>
<name>A0AAV4P7R2_CAEEX</name>
<dbReference type="AlphaFoldDB" id="A0AAV4P7R2"/>
<accession>A0AAV4P7R2</accession>
<evidence type="ECO:0000313" key="1">
    <source>
        <dbReference type="EMBL" id="GIX93437.1"/>
    </source>
</evidence>
<organism evidence="1 2">
    <name type="scientific">Caerostris extrusa</name>
    <name type="common">Bark spider</name>
    <name type="synonym">Caerostris bankana</name>
    <dbReference type="NCBI Taxonomy" id="172846"/>
    <lineage>
        <taxon>Eukaryota</taxon>
        <taxon>Metazoa</taxon>
        <taxon>Ecdysozoa</taxon>
        <taxon>Arthropoda</taxon>
        <taxon>Chelicerata</taxon>
        <taxon>Arachnida</taxon>
        <taxon>Araneae</taxon>
        <taxon>Araneomorphae</taxon>
        <taxon>Entelegynae</taxon>
        <taxon>Araneoidea</taxon>
        <taxon>Araneidae</taxon>
        <taxon>Caerostris</taxon>
    </lineage>
</organism>
<gene>
    <name evidence="1" type="ORF">CEXT_157561</name>
</gene>
<keyword evidence="2" id="KW-1185">Reference proteome</keyword>
<proteinExistence type="predicted"/>
<comment type="caution">
    <text evidence="1">The sequence shown here is derived from an EMBL/GenBank/DDBJ whole genome shotgun (WGS) entry which is preliminary data.</text>
</comment>